<dbReference type="GO" id="GO:0007156">
    <property type="term" value="P:homophilic cell adhesion via plasma membrane adhesion molecules"/>
    <property type="evidence" value="ECO:0007669"/>
    <property type="project" value="InterPro"/>
</dbReference>
<keyword evidence="3" id="KW-0677">Repeat</keyword>
<dbReference type="InterPro" id="IPR015919">
    <property type="entry name" value="Cadherin-like_sf"/>
</dbReference>
<organism evidence="8">
    <name type="scientific">Dendroctonus ponderosae</name>
    <name type="common">Mountain pine beetle</name>
    <dbReference type="NCBI Taxonomy" id="77166"/>
    <lineage>
        <taxon>Eukaryota</taxon>
        <taxon>Metazoa</taxon>
        <taxon>Ecdysozoa</taxon>
        <taxon>Arthropoda</taxon>
        <taxon>Hexapoda</taxon>
        <taxon>Insecta</taxon>
        <taxon>Pterygota</taxon>
        <taxon>Neoptera</taxon>
        <taxon>Endopterygota</taxon>
        <taxon>Coleoptera</taxon>
        <taxon>Polyphaga</taxon>
        <taxon>Cucujiformia</taxon>
        <taxon>Curculionidae</taxon>
        <taxon>Scolytinae</taxon>
        <taxon>Dendroctonus</taxon>
    </lineage>
</organism>
<evidence type="ECO:0000256" key="3">
    <source>
        <dbReference type="ARBA" id="ARBA00022737"/>
    </source>
</evidence>
<evidence type="ECO:0000256" key="1">
    <source>
        <dbReference type="ARBA" id="ARBA00004370"/>
    </source>
</evidence>
<sequence>AKLTVVLNDVNDNPPQFVQTEFKGNVPEHANIGTTVLVVEATDVDREPGSKIQYLQLTGAGNLIPFSLDSETGVITVSASQTLDAETFPILSLEVHAADENGKGLKATSKVTITLLDINDNPPHFEKDVYEFILNTDRSTFTTQAFVKAFDSDISPPNNEVRYQLLTPNEDLFLNEKTGELLVKRMWEQDELVSVKVRAFDEGVPRLSSDAEVSQVQSETHLEIFCFEQTRTSELRQRMASTDAAPERRSKSVNKSGLRRDVLKEISASLNHSEDSDNSYNEQNQAYPETSYSQDSLDEISPPSERTTDSDKLRRSSEVPVKSNRRQHSESSGQRRSSESSDRRLGRRGSDYQKSRPQFRSETDLRAVGNASERSRKRSVKKSQSQAELSSSRQKEEKREKKPAGKRTSRYMEWYTKSKPNGDKEERRTSDASKQDVEVEKGTKSAVESRLFKETVSSSNKKVESAKKPNMGPEHPLLQHSEHRFEMQYPKKRAEEDADSGIVLTKPEMALKKSIFTIAYNDMHTSQLRPDSSVNTP</sequence>
<feature type="compositionally biased region" description="Polar residues" evidence="7">
    <location>
        <begin position="278"/>
        <end position="295"/>
    </location>
</feature>
<dbReference type="EMBL" id="KB740416">
    <property type="protein sequence ID" value="ENN80713.1"/>
    <property type="molecule type" value="Genomic_DNA"/>
</dbReference>
<dbReference type="GO" id="GO:0005509">
    <property type="term" value="F:calcium ion binding"/>
    <property type="evidence" value="ECO:0007669"/>
    <property type="project" value="UniProtKB-UniRule"/>
</dbReference>
<dbReference type="GO" id="GO:0005886">
    <property type="term" value="C:plasma membrane"/>
    <property type="evidence" value="ECO:0007669"/>
    <property type="project" value="InterPro"/>
</dbReference>
<keyword evidence="5" id="KW-1133">Transmembrane helix</keyword>
<proteinExistence type="predicted"/>
<dbReference type="FunFam" id="2.60.40.60:FF:000020">
    <property type="entry name" value="Dachsous cadherin-related 1b"/>
    <property type="match status" value="1"/>
</dbReference>
<evidence type="ECO:0000256" key="4">
    <source>
        <dbReference type="ARBA" id="ARBA00022837"/>
    </source>
</evidence>
<dbReference type="OrthoDB" id="8188793at2759"/>
<gene>
    <name evidence="8" type="ORF">YQE_02867</name>
</gene>
<keyword evidence="4" id="KW-0106">Calcium</keyword>
<dbReference type="GO" id="GO:0060429">
    <property type="term" value="P:epithelium development"/>
    <property type="evidence" value="ECO:0007669"/>
    <property type="project" value="UniProtKB-ARBA"/>
</dbReference>
<evidence type="ECO:0000256" key="6">
    <source>
        <dbReference type="ARBA" id="ARBA00023136"/>
    </source>
</evidence>
<dbReference type="PANTHER" id="PTHR24026">
    <property type="entry name" value="FAT ATYPICAL CADHERIN-RELATED"/>
    <property type="match status" value="1"/>
</dbReference>
<feature type="compositionally biased region" description="Basic and acidic residues" evidence="7">
    <location>
        <begin position="420"/>
        <end position="443"/>
    </location>
</feature>
<comment type="subcellular location">
    <subcellularLocation>
        <location evidence="1">Membrane</location>
    </subcellularLocation>
</comment>
<dbReference type="InterPro" id="IPR002126">
    <property type="entry name" value="Cadherin-like_dom"/>
</dbReference>
<feature type="compositionally biased region" description="Basic and acidic residues" evidence="7">
    <location>
        <begin position="306"/>
        <end position="317"/>
    </location>
</feature>
<dbReference type="CDD" id="cd11304">
    <property type="entry name" value="Cadherin_repeat"/>
    <property type="match status" value="1"/>
</dbReference>
<evidence type="ECO:0000256" key="7">
    <source>
        <dbReference type="SAM" id="MobiDB-lite"/>
    </source>
</evidence>
<keyword evidence="2" id="KW-0812">Transmembrane</keyword>
<feature type="compositionally biased region" description="Basic and acidic residues" evidence="7">
    <location>
        <begin position="393"/>
        <end position="403"/>
    </location>
</feature>
<dbReference type="SMART" id="SM00112">
    <property type="entry name" value="CA"/>
    <property type="match status" value="2"/>
</dbReference>
<dbReference type="AlphaFoldDB" id="N6TRL0"/>
<dbReference type="HOGENOM" id="CLU_507721_0_0_1"/>
<accession>N6TRL0</accession>
<feature type="non-terminal residue" evidence="8">
    <location>
        <position position="1"/>
    </location>
</feature>
<reference evidence="8" key="1">
    <citation type="journal article" date="2013" name="Genome Biol.">
        <title>Draft genome of the mountain pine beetle, Dendroctonus ponderosae Hopkins, a major forest pest.</title>
        <authorList>
            <person name="Keeling C.I."/>
            <person name="Yuen M.M."/>
            <person name="Liao N.Y."/>
            <person name="Docking T.R."/>
            <person name="Chan S.K."/>
            <person name="Taylor G.A."/>
            <person name="Palmquist D.L."/>
            <person name="Jackman S.D."/>
            <person name="Nguyen A."/>
            <person name="Li M."/>
            <person name="Henderson H."/>
            <person name="Janes J.K."/>
            <person name="Zhao Y."/>
            <person name="Pandoh P."/>
            <person name="Moore R."/>
            <person name="Sperling F.A."/>
            <person name="Huber D.P."/>
            <person name="Birol I."/>
            <person name="Jones S.J."/>
            <person name="Bohlmann J."/>
        </authorList>
    </citation>
    <scope>NUCLEOTIDE SEQUENCE</scope>
</reference>
<feature type="compositionally biased region" description="Basic and acidic residues" evidence="7">
    <location>
        <begin position="336"/>
        <end position="365"/>
    </location>
</feature>
<dbReference type="PRINTS" id="PR00205">
    <property type="entry name" value="CADHERIN"/>
</dbReference>
<name>N6TRL0_DENPD</name>
<dbReference type="PANTHER" id="PTHR24026:SF96">
    <property type="entry name" value="CADHERIN-86C"/>
    <property type="match status" value="1"/>
</dbReference>
<dbReference type="SUPFAM" id="SSF49313">
    <property type="entry name" value="Cadherin-like"/>
    <property type="match status" value="2"/>
</dbReference>
<dbReference type="PROSITE" id="PS00232">
    <property type="entry name" value="CADHERIN_1"/>
    <property type="match status" value="1"/>
</dbReference>
<dbReference type="Gene3D" id="2.60.40.60">
    <property type="entry name" value="Cadherins"/>
    <property type="match status" value="2"/>
</dbReference>
<evidence type="ECO:0000256" key="5">
    <source>
        <dbReference type="ARBA" id="ARBA00022989"/>
    </source>
</evidence>
<evidence type="ECO:0000256" key="2">
    <source>
        <dbReference type="ARBA" id="ARBA00022692"/>
    </source>
</evidence>
<feature type="region of interest" description="Disordered" evidence="7">
    <location>
        <begin position="237"/>
        <end position="482"/>
    </location>
</feature>
<dbReference type="InterPro" id="IPR020894">
    <property type="entry name" value="Cadherin_CS"/>
</dbReference>
<dbReference type="Pfam" id="PF00028">
    <property type="entry name" value="Cadherin"/>
    <property type="match status" value="1"/>
</dbReference>
<dbReference type="PROSITE" id="PS50268">
    <property type="entry name" value="CADHERIN_2"/>
    <property type="match status" value="1"/>
</dbReference>
<dbReference type="GO" id="GO:0009653">
    <property type="term" value="P:anatomical structure morphogenesis"/>
    <property type="evidence" value="ECO:0007669"/>
    <property type="project" value="UniProtKB-ARBA"/>
</dbReference>
<feature type="compositionally biased region" description="Low complexity" evidence="7">
    <location>
        <begin position="382"/>
        <end position="392"/>
    </location>
</feature>
<keyword evidence="6" id="KW-0472">Membrane</keyword>
<protein>
    <submittedName>
        <fullName evidence="8">Uncharacterized protein</fullName>
    </submittedName>
</protein>
<evidence type="ECO:0000313" key="8">
    <source>
        <dbReference type="EMBL" id="ENN80713.1"/>
    </source>
</evidence>